<feature type="region of interest" description="Disordered" evidence="1">
    <location>
        <begin position="1"/>
        <end position="136"/>
    </location>
</feature>
<dbReference type="AlphaFoldDB" id="A0A0R3S2V7"/>
<feature type="compositionally biased region" description="Acidic residues" evidence="1">
    <location>
        <begin position="93"/>
        <end position="104"/>
    </location>
</feature>
<feature type="compositionally biased region" description="Basic and acidic residues" evidence="1">
    <location>
        <begin position="105"/>
        <end position="136"/>
    </location>
</feature>
<evidence type="ECO:0000313" key="3">
    <source>
        <dbReference type="WBParaSite" id="EEL_0000906901-mRNA-1"/>
    </source>
</evidence>
<organism evidence="2 3">
    <name type="scientific">Elaeophora elaphi</name>
    <dbReference type="NCBI Taxonomy" id="1147741"/>
    <lineage>
        <taxon>Eukaryota</taxon>
        <taxon>Metazoa</taxon>
        <taxon>Ecdysozoa</taxon>
        <taxon>Nematoda</taxon>
        <taxon>Chromadorea</taxon>
        <taxon>Rhabditida</taxon>
        <taxon>Spirurina</taxon>
        <taxon>Spiruromorpha</taxon>
        <taxon>Filarioidea</taxon>
        <taxon>Onchocercidae</taxon>
        <taxon>Elaeophora</taxon>
    </lineage>
</organism>
<reference evidence="3" key="1">
    <citation type="submission" date="2017-02" db="UniProtKB">
        <authorList>
            <consortium name="WormBaseParasite"/>
        </authorList>
    </citation>
    <scope>IDENTIFICATION</scope>
</reference>
<dbReference type="WBParaSite" id="EEL_0000906901-mRNA-1">
    <property type="protein sequence ID" value="EEL_0000906901-mRNA-1"/>
    <property type="gene ID" value="EEL_0000906901"/>
</dbReference>
<feature type="compositionally biased region" description="Basic and acidic residues" evidence="1">
    <location>
        <begin position="8"/>
        <end position="29"/>
    </location>
</feature>
<dbReference type="Proteomes" id="UP000050640">
    <property type="component" value="Unplaced"/>
</dbReference>
<feature type="compositionally biased region" description="Basic and acidic residues" evidence="1">
    <location>
        <begin position="53"/>
        <end position="70"/>
    </location>
</feature>
<sequence length="264" mass="29987">MNKKKSKQAKEPIRKTKIRQSNEKRQEKVIHKKKSLSLKEEENSVEKLEEEEKSTKKHSEPKAEKKHNGENSDSTSKAKVKKQTPEPKPVATEDVEVTQETEENADIKKEELLNKPNEDSKKIGNSEDPKCKVEKTDKVMDQEEPLPEIKEGTMEIADGDDPKYKTLYIFMDKKTDIFGPDKWKPGQPEIGTMKKISDDGFAAEIDEIKARYGAIAKAGKGTEIHLDALFQAKNMEKEGSVLIFTLPAEVVSKNINRLNVRLEL</sequence>
<keyword evidence="2" id="KW-1185">Reference proteome</keyword>
<evidence type="ECO:0000313" key="2">
    <source>
        <dbReference type="Proteomes" id="UP000050640"/>
    </source>
</evidence>
<proteinExistence type="predicted"/>
<protein>
    <submittedName>
        <fullName evidence="3">Uncharacterized protein</fullName>
    </submittedName>
</protein>
<name>A0A0R3S2V7_9BILA</name>
<evidence type="ECO:0000256" key="1">
    <source>
        <dbReference type="SAM" id="MobiDB-lite"/>
    </source>
</evidence>
<accession>A0A0R3S2V7</accession>
<feature type="compositionally biased region" description="Basic and acidic residues" evidence="1">
    <location>
        <begin position="37"/>
        <end position="47"/>
    </location>
</feature>